<evidence type="ECO:0000313" key="2">
    <source>
        <dbReference type="EMBL" id="TEA37489.1"/>
    </source>
</evidence>
<evidence type="ECO:0000256" key="1">
    <source>
        <dbReference type="SAM" id="MobiDB-lite"/>
    </source>
</evidence>
<keyword evidence="3" id="KW-1185">Reference proteome</keyword>
<gene>
    <name evidence="2" type="ORF">DBR06_SOUSAS8810011</name>
</gene>
<evidence type="ECO:0000313" key="3">
    <source>
        <dbReference type="Proteomes" id="UP000295264"/>
    </source>
</evidence>
<feature type="non-terminal residue" evidence="2">
    <location>
        <position position="1"/>
    </location>
</feature>
<feature type="region of interest" description="Disordered" evidence="1">
    <location>
        <begin position="1"/>
        <end position="20"/>
    </location>
</feature>
<sequence>LLQDFYNSQELNTSISPTEA</sequence>
<organism evidence="2 3">
    <name type="scientific">Sousa chinensis</name>
    <name type="common">Indo-pacific humpbacked dolphin</name>
    <name type="synonym">Steno chinensis</name>
    <dbReference type="NCBI Taxonomy" id="103600"/>
    <lineage>
        <taxon>Eukaryota</taxon>
        <taxon>Metazoa</taxon>
        <taxon>Chordata</taxon>
        <taxon>Craniata</taxon>
        <taxon>Vertebrata</taxon>
        <taxon>Euteleostomi</taxon>
        <taxon>Mammalia</taxon>
        <taxon>Eutheria</taxon>
        <taxon>Laurasiatheria</taxon>
        <taxon>Artiodactyla</taxon>
        <taxon>Whippomorpha</taxon>
        <taxon>Cetacea</taxon>
        <taxon>Odontoceti</taxon>
        <taxon>Delphinidae</taxon>
        <taxon>Sousa</taxon>
    </lineage>
</organism>
<comment type="caution">
    <text evidence="2">The sequence shown here is derived from an EMBL/GenBank/DDBJ whole genome shotgun (WGS) entry which is preliminary data.</text>
</comment>
<protein>
    <submittedName>
        <fullName evidence="2">Uncharacterized protein</fullName>
    </submittedName>
</protein>
<proteinExistence type="predicted"/>
<dbReference type="Proteomes" id="UP000295264">
    <property type="component" value="Unassembled WGS sequence"/>
</dbReference>
<dbReference type="AlphaFoldDB" id="A0A484GPS9"/>
<accession>A0A484GPS9</accession>
<feature type="non-terminal residue" evidence="2">
    <location>
        <position position="20"/>
    </location>
</feature>
<dbReference type="EMBL" id="QWLN02005367">
    <property type="protein sequence ID" value="TEA37489.1"/>
    <property type="molecule type" value="Genomic_DNA"/>
</dbReference>
<reference evidence="2 3" key="1">
    <citation type="journal article" date="2018" name="Genomics">
        <title>Molecular footprints of inshore aquatic adaptation in Indo-Pacific humpback dolphin (Sousa chinensis).</title>
        <authorList>
            <person name="Ming Y."/>
            <person name="Jian J."/>
            <person name="Yu F."/>
            <person name="Yu X."/>
            <person name="Wang J."/>
            <person name="Liu W."/>
        </authorList>
    </citation>
    <scope>NUCLEOTIDE SEQUENCE [LARGE SCALE GENOMIC DNA]</scope>
    <source>
        <strain evidence="2">MY-2018</strain>
        <tissue evidence="2">Skin</tissue>
    </source>
</reference>
<name>A0A484GPS9_SOUCH</name>